<dbReference type="Pfam" id="PF03630">
    <property type="entry name" value="Fumble"/>
    <property type="match status" value="1"/>
</dbReference>
<evidence type="ECO:0000256" key="21">
    <source>
        <dbReference type="ARBA" id="ARBA00032948"/>
    </source>
</evidence>
<comment type="cofactor">
    <cofactor evidence="2">
        <name>Mn(2+)</name>
        <dbReference type="ChEBI" id="CHEBI:29035"/>
    </cofactor>
</comment>
<keyword evidence="14" id="KW-0418">Kinase</keyword>
<dbReference type="InterPro" id="IPR035073">
    <property type="entry name" value="At2g17340_3_helix_bundle"/>
</dbReference>
<keyword evidence="19" id="KW-0464">Manganese</keyword>
<dbReference type="GO" id="GO:0046872">
    <property type="term" value="F:metal ion binding"/>
    <property type="evidence" value="ECO:0007669"/>
    <property type="project" value="UniProtKB-KW"/>
</dbReference>
<dbReference type="SUPFAM" id="SSF53067">
    <property type="entry name" value="Actin-like ATPase domain"/>
    <property type="match status" value="2"/>
</dbReference>
<dbReference type="Proteomes" id="UP000267029">
    <property type="component" value="Unassembled WGS sequence"/>
</dbReference>
<keyword evidence="15" id="KW-0378">Hydrolase</keyword>
<dbReference type="CDD" id="cd24123">
    <property type="entry name" value="ASKHA_NBD_PanK-II_Pank4"/>
    <property type="match status" value="1"/>
</dbReference>
<keyword evidence="16" id="KW-0067">ATP-binding</keyword>
<dbReference type="FunFam" id="3.30.420.40:FF:000025">
    <property type="entry name" value="pantothenate kinase 2, mitochondrial"/>
    <property type="match status" value="1"/>
</dbReference>
<comment type="catalytic activity">
    <reaction evidence="20">
        <text>(R)-4'-phospho-S-sulfopantetheine + H2O = (R)-S-sulfopantetheine + phosphate</text>
        <dbReference type="Rhea" id="RHEA:68340"/>
        <dbReference type="ChEBI" id="CHEBI:15377"/>
        <dbReference type="ChEBI" id="CHEBI:43474"/>
        <dbReference type="ChEBI" id="CHEBI:177302"/>
        <dbReference type="ChEBI" id="CHEBI:177303"/>
    </reaction>
    <physiologicalReaction direction="left-to-right" evidence="20">
        <dbReference type="Rhea" id="RHEA:68341"/>
    </physiologicalReaction>
</comment>
<proteinExistence type="inferred from homology"/>
<dbReference type="SUPFAM" id="SSF111321">
    <property type="entry name" value="AF1104-like"/>
    <property type="match status" value="3"/>
</dbReference>
<dbReference type="NCBIfam" id="TIGR00555">
    <property type="entry name" value="panK_eukar"/>
    <property type="match status" value="1"/>
</dbReference>
<keyword evidence="11" id="KW-0808">Transferase</keyword>
<evidence type="ECO:0000256" key="6">
    <source>
        <dbReference type="ARBA" id="ARBA00011388"/>
    </source>
</evidence>
<feature type="region of interest" description="Disordered" evidence="24">
    <location>
        <begin position="1016"/>
        <end position="1041"/>
    </location>
</feature>
<dbReference type="GO" id="GO:0005634">
    <property type="term" value="C:nucleus"/>
    <property type="evidence" value="ECO:0007669"/>
    <property type="project" value="TreeGrafter"/>
</dbReference>
<comment type="pathway">
    <text evidence="5">Cofactor biosynthesis; coenzyme A biosynthesis; CoA from (R)-pantothenate: step 1/5.</text>
</comment>
<evidence type="ECO:0000256" key="13">
    <source>
        <dbReference type="ARBA" id="ARBA00022741"/>
    </source>
</evidence>
<dbReference type="EC" id="2.7.1.33" evidence="7"/>
<evidence type="ECO:0000256" key="2">
    <source>
        <dbReference type="ARBA" id="ARBA00001936"/>
    </source>
</evidence>
<dbReference type="Gene3D" id="1.20.1700.10">
    <property type="entry name" value="AF1104-like"/>
    <property type="match status" value="1"/>
</dbReference>
<comment type="catalytic activity">
    <reaction evidence="1">
        <text>(R)-pantothenate + ATP = (R)-4'-phosphopantothenate + ADP + H(+)</text>
        <dbReference type="Rhea" id="RHEA:16373"/>
        <dbReference type="ChEBI" id="CHEBI:10986"/>
        <dbReference type="ChEBI" id="CHEBI:15378"/>
        <dbReference type="ChEBI" id="CHEBI:29032"/>
        <dbReference type="ChEBI" id="CHEBI:30616"/>
        <dbReference type="ChEBI" id="CHEBI:456216"/>
        <dbReference type="EC" id="2.7.1.33"/>
    </reaction>
</comment>
<evidence type="ECO:0000313" key="27">
    <source>
        <dbReference type="Proteomes" id="UP000267029"/>
    </source>
</evidence>
<comment type="function">
    <text evidence="22">Phosphatase which shows a preference for 4'-phosphopantetheine and its oxidatively damaged forms (sulfonate or S-sulfonate), providing strong indirect evidence that the phosphatase activity pre-empts damage in the coenzyme A (CoA) pathway. Hydrolyzing excess 4'-phosphopantetheine could constitute a directed overflow mechanism to prevent its oxidation to the S-sulfonate, sulfonate, or other forms. Hydrolyzing 4'-phosphopantetheine sulfonate or S-sulfonate would forestall their conversion to inactive forms of CoA and acyl carrier protein. May play a role in the physiological regulation of CoA intracellular levels.</text>
</comment>
<dbReference type="InterPro" id="IPR043129">
    <property type="entry name" value="ATPase_NBD"/>
</dbReference>
<evidence type="ECO:0000256" key="20">
    <source>
        <dbReference type="ARBA" id="ARBA00029347"/>
    </source>
</evidence>
<dbReference type="InterPro" id="IPR002791">
    <property type="entry name" value="ARMT1-like_metal-bd"/>
</dbReference>
<name>A0A158QV76_MESCO</name>
<keyword evidence="9" id="KW-0963">Cytoplasm</keyword>
<dbReference type="Gene3D" id="3.30.420.40">
    <property type="match status" value="1"/>
</dbReference>
<dbReference type="STRING" id="53468.A0A158QV76"/>
<evidence type="ECO:0000313" key="26">
    <source>
        <dbReference type="EMBL" id="VDD81388.1"/>
    </source>
</evidence>
<evidence type="ECO:0000256" key="10">
    <source>
        <dbReference type="ARBA" id="ARBA00022596"/>
    </source>
</evidence>
<keyword evidence="10" id="KW-0533">Nickel</keyword>
<protein>
    <recommendedName>
        <fullName evidence="8">4'-phosphopantetheine phosphatase</fullName>
        <ecNumber evidence="7">2.7.1.33</ecNumber>
    </recommendedName>
    <alternativeName>
        <fullName evidence="21">Inactive pantothenic acid kinase 4</fullName>
    </alternativeName>
</protein>
<evidence type="ECO:0000256" key="12">
    <source>
        <dbReference type="ARBA" id="ARBA00022723"/>
    </source>
</evidence>
<keyword evidence="13" id="KW-0547">Nucleotide-binding</keyword>
<dbReference type="AlphaFoldDB" id="A0A158QV76"/>
<comment type="cofactor">
    <cofactor evidence="3">
        <name>Ni(2+)</name>
        <dbReference type="ChEBI" id="CHEBI:49786"/>
    </cofactor>
</comment>
<dbReference type="GO" id="GO:0005829">
    <property type="term" value="C:cytosol"/>
    <property type="evidence" value="ECO:0007669"/>
    <property type="project" value="TreeGrafter"/>
</dbReference>
<keyword evidence="18" id="KW-0944">Nitration</keyword>
<evidence type="ECO:0000259" key="25">
    <source>
        <dbReference type="Pfam" id="PF01937"/>
    </source>
</evidence>
<evidence type="ECO:0000256" key="23">
    <source>
        <dbReference type="ARBA" id="ARBA00060870"/>
    </source>
</evidence>
<evidence type="ECO:0000256" key="18">
    <source>
        <dbReference type="ARBA" id="ARBA00023074"/>
    </source>
</evidence>
<dbReference type="Gene3D" id="3.40.50.10880">
    <property type="entry name" value="Uncharacterised protein PF01937, DUF89, domain 3"/>
    <property type="match status" value="1"/>
</dbReference>
<reference evidence="26 27" key="1">
    <citation type="submission" date="2018-10" db="EMBL/GenBank/DDBJ databases">
        <authorList>
            <consortium name="Pathogen Informatics"/>
        </authorList>
    </citation>
    <scope>NUCLEOTIDE SEQUENCE [LARGE SCALE GENOMIC DNA]</scope>
</reference>
<evidence type="ECO:0000256" key="8">
    <source>
        <dbReference type="ARBA" id="ARBA00019490"/>
    </source>
</evidence>
<dbReference type="GO" id="GO:0004594">
    <property type="term" value="F:pantothenate kinase activity"/>
    <property type="evidence" value="ECO:0007669"/>
    <property type="project" value="UniProtKB-EC"/>
</dbReference>
<evidence type="ECO:0000256" key="7">
    <source>
        <dbReference type="ARBA" id="ARBA00012102"/>
    </source>
</evidence>
<dbReference type="EMBL" id="UXSR01005359">
    <property type="protein sequence ID" value="VDD81388.1"/>
    <property type="molecule type" value="Genomic_DNA"/>
</dbReference>
<evidence type="ECO:0000256" key="5">
    <source>
        <dbReference type="ARBA" id="ARBA00005225"/>
    </source>
</evidence>
<dbReference type="PANTHER" id="PTHR12280">
    <property type="entry name" value="PANTOTHENATE KINASE"/>
    <property type="match status" value="1"/>
</dbReference>
<evidence type="ECO:0000256" key="19">
    <source>
        <dbReference type="ARBA" id="ARBA00023211"/>
    </source>
</evidence>
<comment type="subunit">
    <text evidence="6">Homodimer. Interacts with PKM.</text>
</comment>
<evidence type="ECO:0000256" key="14">
    <source>
        <dbReference type="ARBA" id="ARBA00022777"/>
    </source>
</evidence>
<accession>A0A158QV76</accession>
<evidence type="ECO:0000256" key="16">
    <source>
        <dbReference type="ARBA" id="ARBA00022840"/>
    </source>
</evidence>
<evidence type="ECO:0000256" key="17">
    <source>
        <dbReference type="ARBA" id="ARBA00022993"/>
    </source>
</evidence>
<comment type="similarity">
    <text evidence="23">Belongs to the type II pantothenate kinase family.</text>
</comment>
<evidence type="ECO:0000256" key="9">
    <source>
        <dbReference type="ARBA" id="ARBA00022490"/>
    </source>
</evidence>
<evidence type="ECO:0000256" key="11">
    <source>
        <dbReference type="ARBA" id="ARBA00022679"/>
    </source>
</evidence>
<gene>
    <name evidence="26" type="ORF">MCOS_LOCUS7391</name>
</gene>
<evidence type="ECO:0000256" key="4">
    <source>
        <dbReference type="ARBA" id="ARBA00004496"/>
    </source>
</evidence>
<dbReference type="GO" id="GO:0015937">
    <property type="term" value="P:coenzyme A biosynthetic process"/>
    <property type="evidence" value="ECO:0007669"/>
    <property type="project" value="UniProtKB-KW"/>
</dbReference>
<keyword evidence="12" id="KW-0479">Metal-binding</keyword>
<keyword evidence="27" id="KW-1185">Reference proteome</keyword>
<evidence type="ECO:0000256" key="24">
    <source>
        <dbReference type="SAM" id="MobiDB-lite"/>
    </source>
</evidence>
<dbReference type="Pfam" id="PF01937">
    <property type="entry name" value="ARMT1-like_dom"/>
    <property type="match status" value="1"/>
</dbReference>
<dbReference type="GO" id="GO:0005524">
    <property type="term" value="F:ATP binding"/>
    <property type="evidence" value="ECO:0007669"/>
    <property type="project" value="UniProtKB-KW"/>
</dbReference>
<sequence>MANSTYAPPIDISSFAELVEEENQKHPHKIVECAFALDIGGSLAKLAYQHTFRYKVCVPKELSDPDSKRRTSVCGPFEFYDYREHEYEGHKLCFVKFETRLIDSCLDFIRSTVLPSYSDVDRDTIRLVGRVTGGGAFKYMSNILETLSGVEIEREDEMSSLVSGCTFLLRNIPDEVFIYDKRAMPAQIFLSSCMVNTYPFLLVNIGSGVSFLKVEADASYHRVGGTSLGGGTFWGIGSLLAGGQMSFDELLALADKGDHRQVDMLVKDIYGGAYESLGLPGDVIASSFGLAARRPNETRRPADMVKALLVAVSNNIGQLACLYAHQNGVRRILFGGFFIRGHRLTMEVISFAVNYWSQGEMKAMFLRHEGYLGAVGAFMKSRQQQETGHTNGEAGEGVGKHTSKRWAESYATALISRGSIPAFSNAEGLALSEFELEHLGDMSLEPFPLLLSSADYVPDTWDLTQDYKARVYWLGCFKQGVERLRRKAEESQAESDPHGSKQRARQFAERYVQFLSELSDRPSGRGILTVRCILEAQQHLLREFGFPDAFCVQKRVFSLVLWPYRHHLATSLKVSFLKQLLAGNSSSELTKSSLTVGRATRSSCVGGGARRTARGLRAAVGAENSWALSCFPSIMERLGELNWEERQMALAQGVLTGNIFDWGASEAVRFFMQSQDSVEGMASFEKALAKLQFVSDRSAIVFPIDLALVAICLQTLSKPELHAIVRHVTVMCQNRSPGWQTRPKAGWGCPRRVAGRVASGQPLPHPSRDLLRLAGSSRDAIKAAAPVSGLLRSLLVLTSSGQTNSSVCANFFIDHSFRPFKPRPWLVDDFARWIERIRRPDDRPHCVLVFCDNSGADLILGVLPFVVECLDWGSKVILTANSVPAINDVTYRELLFLLNEAAGLEPRLQTALANGKLMCVDNGQSSPCLDLRQTSHNLVHLVKQEKVDLIVIEGMGRAVHTNLYARFCVDCLKVAVIKNSWLACRLGGDLFSVIFRYEEYSNERLPMGLSPAPTVPNHLLDSSSSENPMKSCDPAPPPSSC</sequence>
<evidence type="ECO:0000256" key="22">
    <source>
        <dbReference type="ARBA" id="ARBA00046055"/>
    </source>
</evidence>
<organism evidence="26 27">
    <name type="scientific">Mesocestoides corti</name>
    <name type="common">Flatworm</name>
    <dbReference type="NCBI Taxonomy" id="53468"/>
    <lineage>
        <taxon>Eukaryota</taxon>
        <taxon>Metazoa</taxon>
        <taxon>Spiralia</taxon>
        <taxon>Lophotrochozoa</taxon>
        <taxon>Platyhelminthes</taxon>
        <taxon>Cestoda</taxon>
        <taxon>Eucestoda</taxon>
        <taxon>Cyclophyllidea</taxon>
        <taxon>Mesocestoididae</taxon>
        <taxon>Mesocestoides</taxon>
    </lineage>
</organism>
<evidence type="ECO:0000256" key="3">
    <source>
        <dbReference type="ARBA" id="ARBA00001967"/>
    </source>
</evidence>
<evidence type="ECO:0000256" key="1">
    <source>
        <dbReference type="ARBA" id="ARBA00001206"/>
    </source>
</evidence>
<comment type="subcellular location">
    <subcellularLocation>
        <location evidence="4">Cytoplasm</location>
    </subcellularLocation>
</comment>
<dbReference type="InterPro" id="IPR004567">
    <property type="entry name" value="Type_II_PanK"/>
</dbReference>
<dbReference type="OrthoDB" id="498611at2759"/>
<keyword evidence="17" id="KW-0173">Coenzyme A biosynthesis</keyword>
<dbReference type="InterPro" id="IPR036075">
    <property type="entry name" value="ARMT-1-like_metal-bd_sf"/>
</dbReference>
<evidence type="ECO:0000256" key="15">
    <source>
        <dbReference type="ARBA" id="ARBA00022801"/>
    </source>
</evidence>
<feature type="domain" description="Damage-control phosphatase ARMT1-like metal-binding" evidence="25">
    <location>
        <begin position="822"/>
        <end position="987"/>
    </location>
</feature>
<dbReference type="Gene3D" id="3.30.420.510">
    <property type="match status" value="1"/>
</dbReference>
<dbReference type="GO" id="GO:0016787">
    <property type="term" value="F:hydrolase activity"/>
    <property type="evidence" value="ECO:0007669"/>
    <property type="project" value="UniProtKB-KW"/>
</dbReference>
<dbReference type="PANTHER" id="PTHR12280:SF20">
    <property type="entry name" value="4'-PHOSPHOPANTETHEINE PHOSPHATASE"/>
    <property type="match status" value="1"/>
</dbReference>